<keyword evidence="4" id="KW-1185">Reference proteome</keyword>
<name>A0A918ZQ10_9ACTN</name>
<evidence type="ECO:0000313" key="4">
    <source>
        <dbReference type="Proteomes" id="UP000641386"/>
    </source>
</evidence>
<organism evidence="3 4">
    <name type="scientific">Streptomyces spiralis</name>
    <dbReference type="NCBI Taxonomy" id="66376"/>
    <lineage>
        <taxon>Bacteria</taxon>
        <taxon>Bacillati</taxon>
        <taxon>Actinomycetota</taxon>
        <taxon>Actinomycetes</taxon>
        <taxon>Kitasatosporales</taxon>
        <taxon>Streptomycetaceae</taxon>
        <taxon>Streptomyces</taxon>
    </lineage>
</organism>
<dbReference type="EMBL" id="BNBC01000006">
    <property type="protein sequence ID" value="GHE64747.1"/>
    <property type="molecule type" value="Genomic_DNA"/>
</dbReference>
<reference evidence="3" key="1">
    <citation type="journal article" date="2014" name="Int. J. Syst. Evol. Microbiol.">
        <title>Complete genome sequence of Corynebacterium casei LMG S-19264T (=DSM 44701T), isolated from a smear-ripened cheese.</title>
        <authorList>
            <consortium name="US DOE Joint Genome Institute (JGI-PGF)"/>
            <person name="Walter F."/>
            <person name="Albersmeier A."/>
            <person name="Kalinowski J."/>
            <person name="Ruckert C."/>
        </authorList>
    </citation>
    <scope>NUCLEOTIDE SEQUENCE</scope>
    <source>
        <strain evidence="3">JCM 3302</strain>
    </source>
</reference>
<proteinExistence type="predicted"/>
<keyword evidence="2" id="KW-0472">Membrane</keyword>
<protein>
    <submittedName>
        <fullName evidence="3">Uncharacterized protein</fullName>
    </submittedName>
</protein>
<feature type="transmembrane region" description="Helical" evidence="2">
    <location>
        <begin position="39"/>
        <end position="56"/>
    </location>
</feature>
<keyword evidence="2" id="KW-1133">Transmembrane helix</keyword>
<feature type="compositionally biased region" description="Pro residues" evidence="1">
    <location>
        <begin position="94"/>
        <end position="107"/>
    </location>
</feature>
<evidence type="ECO:0000313" key="3">
    <source>
        <dbReference type="EMBL" id="GHE64747.1"/>
    </source>
</evidence>
<keyword evidence="2" id="KW-0812">Transmembrane</keyword>
<evidence type="ECO:0000256" key="2">
    <source>
        <dbReference type="SAM" id="Phobius"/>
    </source>
</evidence>
<gene>
    <name evidence="3" type="ORF">GCM10014715_17800</name>
</gene>
<evidence type="ECO:0000256" key="1">
    <source>
        <dbReference type="SAM" id="MobiDB-lite"/>
    </source>
</evidence>
<accession>A0A918ZQ10</accession>
<dbReference type="RefSeq" id="WP_189898292.1">
    <property type="nucleotide sequence ID" value="NZ_BNBC01000006.1"/>
</dbReference>
<sequence length="368" mass="39206">MKPVRASWGRCLAYGLISGTAAFVVLMLAVGLLPVDDGGVALLMYAALVVPPALVARRFGSKPTARPRNGRALRSASAHARKPEPRTERVSRPKPGPRSKPGAPPAPERGADAVHAAEQAVTEYGELLTGHPYTPRPANDPDDLADYATALQAYEDAKASTPDRVPEILERGRAALERLDVAARAVGHGLTWIHGSGTTRVRVHRPGTGGRVLLVFEAEGREHGAYSVSGTGFGRATELVKGACGPDVTRARVLVPPQRGAVMLLEVSAPGPWRLALRPAGEARQLRRGTRLTGRGVESVVKAAGLRAVRFEHHGDGPYRLLTVTRSLHTGPVLADGRGEARLTVPVPDRCLLRIETTGRWSLYDSGT</sequence>
<dbReference type="AlphaFoldDB" id="A0A918ZQ10"/>
<feature type="region of interest" description="Disordered" evidence="1">
    <location>
        <begin position="61"/>
        <end position="114"/>
    </location>
</feature>
<dbReference type="Proteomes" id="UP000641386">
    <property type="component" value="Unassembled WGS sequence"/>
</dbReference>
<feature type="transmembrane region" description="Helical" evidence="2">
    <location>
        <begin position="12"/>
        <end position="33"/>
    </location>
</feature>
<comment type="caution">
    <text evidence="3">The sequence shown here is derived from an EMBL/GenBank/DDBJ whole genome shotgun (WGS) entry which is preliminary data.</text>
</comment>
<reference evidence="3" key="2">
    <citation type="submission" date="2020-09" db="EMBL/GenBank/DDBJ databases">
        <authorList>
            <person name="Sun Q."/>
            <person name="Ohkuma M."/>
        </authorList>
    </citation>
    <scope>NUCLEOTIDE SEQUENCE</scope>
    <source>
        <strain evidence="3">JCM 3302</strain>
    </source>
</reference>
<feature type="compositionally biased region" description="Basic and acidic residues" evidence="1">
    <location>
        <begin position="81"/>
        <end position="91"/>
    </location>
</feature>